<keyword evidence="4" id="KW-0106">Calcium</keyword>
<dbReference type="PROSITE" id="PS00018">
    <property type="entry name" value="EF_HAND_1"/>
    <property type="match status" value="4"/>
</dbReference>
<name>A0A978UV64_ZIZJJ</name>
<dbReference type="PROSITE" id="PS51295">
    <property type="entry name" value="CRM"/>
    <property type="match status" value="1"/>
</dbReference>
<dbReference type="Gene3D" id="1.10.238.10">
    <property type="entry name" value="EF-hand"/>
    <property type="match status" value="2"/>
</dbReference>
<sequence>MFDRNGDGRITKKELKDSLENLGIYIPDKDLAQMIDKIDLNGDGYVDIDEFGGLYQTIMDERDEEEDMREAFNVFDQNGDGFITVEELRSVLASLGLKQGRTVDDCKLMIKKVDVDGDGMVNFKEFKQMMKRGGFAALGSNEVYRGFGEMEKMMGRAMRLLGSLPLCKSHIQMKYLLSKPALRRSRLSSLGDIICKVLVQEPVFGDPFGAQKFLLYGFRGIHSVSCLQTVDKLVEPPRISESNAVDDGGSGGGKVKRKKLKGKRAVVRWLKFFRWKKKKEYERMTAEEKILYKLRKTRFLGVDVIGLMRQVSVLYWQAFGFGITDRAQKKEERLVEALKKIEPVDSSETKHDPEILTPEEHFYFLKMGLKCKNYVPVGRRGIYQGVILNMHLHWKKHQTLQVIVKTFSPEEVKEIAAELARLTGGIVLEIHEENTIIMYRGKNYSQPPTEIMSPRITLPRKKALDKSKYRDGLRAVRKYIPRLKQDLELLRAQAKSEPESKIDTTEETQEIDIESKDLGRHASFDWEPSEKLKEIVDGSKQGSEDDLAMDADMVSDSEGLSDIFETDSDSDAEAEEKAERPLYMDEFEKFPVETGVEQEDFEDHLHQISVDSKKQKSANEDVNSPNFDDVDRLFLRAASLLKKRRR</sequence>
<dbReference type="InterPro" id="IPR011992">
    <property type="entry name" value="EF-hand-dom_pair"/>
</dbReference>
<dbReference type="Gene3D" id="3.30.110.60">
    <property type="entry name" value="YhbY-like"/>
    <property type="match status" value="1"/>
</dbReference>
<evidence type="ECO:0000256" key="2">
    <source>
        <dbReference type="ARBA" id="ARBA00022723"/>
    </source>
</evidence>
<dbReference type="SUPFAM" id="SSF75471">
    <property type="entry name" value="YhbY-like"/>
    <property type="match status" value="1"/>
</dbReference>
<evidence type="ECO:0000256" key="3">
    <source>
        <dbReference type="ARBA" id="ARBA00022737"/>
    </source>
</evidence>
<proteinExistence type="predicted"/>
<dbReference type="Pfam" id="PF01985">
    <property type="entry name" value="CRS1_YhbY"/>
    <property type="match status" value="1"/>
</dbReference>
<dbReference type="PANTHER" id="PTHR31426">
    <property type="entry name" value="GROUP II INTRON SPLICING FACTOR CRS1-LIKE"/>
    <property type="match status" value="1"/>
</dbReference>
<accession>A0A978UV64</accession>
<reference evidence="10" key="1">
    <citation type="journal article" date="2021" name="Front. Plant Sci.">
        <title>Chromosome-Scale Genome Assembly for Chinese Sour Jujube and Insights Into Its Genome Evolution and Domestication Signature.</title>
        <authorList>
            <person name="Shen L.-Y."/>
            <person name="Luo H."/>
            <person name="Wang X.-L."/>
            <person name="Wang X.-M."/>
            <person name="Qiu X.-J."/>
            <person name="Liu H."/>
            <person name="Zhou S.-S."/>
            <person name="Jia K.-H."/>
            <person name="Nie S."/>
            <person name="Bao Y.-T."/>
            <person name="Zhang R.-G."/>
            <person name="Yun Q.-Z."/>
            <person name="Chai Y.-H."/>
            <person name="Lu J.-Y."/>
            <person name="Li Y."/>
            <person name="Zhao S.-W."/>
            <person name="Mao J.-F."/>
            <person name="Jia S.-G."/>
            <person name="Mao Y.-M."/>
        </authorList>
    </citation>
    <scope>NUCLEOTIDE SEQUENCE</scope>
    <source>
        <strain evidence="10">AT0</strain>
        <tissue evidence="10">Leaf</tissue>
    </source>
</reference>
<feature type="region of interest" description="Disordered" evidence="7">
    <location>
        <begin position="561"/>
        <end position="580"/>
    </location>
</feature>
<dbReference type="SMART" id="SM01103">
    <property type="entry name" value="CRS1_YhbY"/>
    <property type="match status" value="1"/>
</dbReference>
<protein>
    <submittedName>
        <fullName evidence="10">Uncharacterized protein</fullName>
    </submittedName>
</protein>
<dbReference type="Pfam" id="PF13499">
    <property type="entry name" value="EF-hand_7"/>
    <property type="match status" value="2"/>
</dbReference>
<dbReference type="InterPro" id="IPR001890">
    <property type="entry name" value="RNA-binding_CRM"/>
</dbReference>
<dbReference type="SMART" id="SM00054">
    <property type="entry name" value="EFh"/>
    <property type="match status" value="4"/>
</dbReference>
<dbReference type="AlphaFoldDB" id="A0A978UV64"/>
<dbReference type="FunFam" id="1.10.238.10:FF:000089">
    <property type="entry name" value="calmodulin-like protein 3"/>
    <property type="match status" value="1"/>
</dbReference>
<feature type="domain" description="CRM" evidence="9">
    <location>
        <begin position="354"/>
        <end position="451"/>
    </location>
</feature>
<dbReference type="GO" id="GO:0003723">
    <property type="term" value="F:RNA binding"/>
    <property type="evidence" value="ECO:0007669"/>
    <property type="project" value="UniProtKB-UniRule"/>
</dbReference>
<evidence type="ECO:0000256" key="6">
    <source>
        <dbReference type="PROSITE-ProRule" id="PRU00626"/>
    </source>
</evidence>
<keyword evidence="3" id="KW-0677">Repeat</keyword>
<comment type="caution">
    <text evidence="10">The sequence shown here is derived from an EMBL/GenBank/DDBJ whole genome shotgun (WGS) entry which is preliminary data.</text>
</comment>
<dbReference type="CDD" id="cd00051">
    <property type="entry name" value="EFh"/>
    <property type="match status" value="2"/>
</dbReference>
<feature type="compositionally biased region" description="Basic and acidic residues" evidence="7">
    <location>
        <begin position="603"/>
        <end position="619"/>
    </location>
</feature>
<keyword evidence="2" id="KW-0479">Metal-binding</keyword>
<organism evidence="10 11">
    <name type="scientific">Ziziphus jujuba var. spinosa</name>
    <dbReference type="NCBI Taxonomy" id="714518"/>
    <lineage>
        <taxon>Eukaryota</taxon>
        <taxon>Viridiplantae</taxon>
        <taxon>Streptophyta</taxon>
        <taxon>Embryophyta</taxon>
        <taxon>Tracheophyta</taxon>
        <taxon>Spermatophyta</taxon>
        <taxon>Magnoliopsida</taxon>
        <taxon>eudicotyledons</taxon>
        <taxon>Gunneridae</taxon>
        <taxon>Pentapetalae</taxon>
        <taxon>rosids</taxon>
        <taxon>fabids</taxon>
        <taxon>Rosales</taxon>
        <taxon>Rhamnaceae</taxon>
        <taxon>Paliureae</taxon>
        <taxon>Ziziphus</taxon>
    </lineage>
</organism>
<dbReference type="InterPro" id="IPR018247">
    <property type="entry name" value="EF_Hand_1_Ca_BS"/>
</dbReference>
<feature type="domain" description="EF-hand" evidence="8">
    <location>
        <begin position="26"/>
        <end position="61"/>
    </location>
</feature>
<feature type="compositionally biased region" description="Acidic residues" evidence="7">
    <location>
        <begin position="564"/>
        <end position="574"/>
    </location>
</feature>
<dbReference type="InterPro" id="IPR035920">
    <property type="entry name" value="YhbY-like_sf"/>
</dbReference>
<evidence type="ECO:0000256" key="5">
    <source>
        <dbReference type="ARBA" id="ARBA00022884"/>
    </source>
</evidence>
<evidence type="ECO:0000256" key="4">
    <source>
        <dbReference type="ARBA" id="ARBA00022837"/>
    </source>
</evidence>
<evidence type="ECO:0000259" key="8">
    <source>
        <dbReference type="PROSITE" id="PS50222"/>
    </source>
</evidence>
<dbReference type="EMBL" id="JAEACU010000009">
    <property type="protein sequence ID" value="KAH7518764.1"/>
    <property type="molecule type" value="Genomic_DNA"/>
</dbReference>
<dbReference type="SUPFAM" id="SSF47473">
    <property type="entry name" value="EF-hand"/>
    <property type="match status" value="1"/>
</dbReference>
<feature type="domain" description="EF-hand" evidence="8">
    <location>
        <begin position="101"/>
        <end position="136"/>
    </location>
</feature>
<feature type="domain" description="EF-hand" evidence="8">
    <location>
        <begin position="63"/>
        <end position="98"/>
    </location>
</feature>
<dbReference type="GO" id="GO:0005737">
    <property type="term" value="C:cytoplasm"/>
    <property type="evidence" value="ECO:0007669"/>
    <property type="project" value="UniProtKB-ARBA"/>
</dbReference>
<keyword evidence="5 6" id="KW-0694">RNA-binding</keyword>
<evidence type="ECO:0000313" key="10">
    <source>
        <dbReference type="EMBL" id="KAH7518764.1"/>
    </source>
</evidence>
<dbReference type="PANTHER" id="PTHR31426:SF5">
    <property type="entry name" value="OS04G0492900 PROTEIN"/>
    <property type="match status" value="1"/>
</dbReference>
<comment type="function">
    <text evidence="1">Potential calcium sensor.</text>
</comment>
<dbReference type="Proteomes" id="UP000813462">
    <property type="component" value="Unassembled WGS sequence"/>
</dbReference>
<dbReference type="InterPro" id="IPR002048">
    <property type="entry name" value="EF_hand_dom"/>
</dbReference>
<dbReference type="InterPro" id="IPR040286">
    <property type="entry name" value="At3g25440-like"/>
</dbReference>
<feature type="domain" description="EF-hand" evidence="8">
    <location>
        <begin position="1"/>
        <end position="25"/>
    </location>
</feature>
<dbReference type="PROSITE" id="PS50222">
    <property type="entry name" value="EF_HAND_2"/>
    <property type="match status" value="4"/>
</dbReference>
<evidence type="ECO:0000259" key="9">
    <source>
        <dbReference type="PROSITE" id="PS51295"/>
    </source>
</evidence>
<gene>
    <name evidence="10" type="ORF">FEM48_Zijuj09G0205700</name>
</gene>
<feature type="region of interest" description="Disordered" evidence="7">
    <location>
        <begin position="591"/>
        <end position="626"/>
    </location>
</feature>
<evidence type="ECO:0000256" key="1">
    <source>
        <dbReference type="ARBA" id="ARBA00003291"/>
    </source>
</evidence>
<evidence type="ECO:0000256" key="7">
    <source>
        <dbReference type="SAM" id="MobiDB-lite"/>
    </source>
</evidence>
<dbReference type="GO" id="GO:0005509">
    <property type="term" value="F:calcium ion binding"/>
    <property type="evidence" value="ECO:0007669"/>
    <property type="project" value="InterPro"/>
</dbReference>
<evidence type="ECO:0000313" key="11">
    <source>
        <dbReference type="Proteomes" id="UP000813462"/>
    </source>
</evidence>